<evidence type="ECO:0000259" key="3">
    <source>
        <dbReference type="Pfam" id="PF16212"/>
    </source>
</evidence>
<dbReference type="Pfam" id="PF16212">
    <property type="entry name" value="PhoLip_ATPase_C"/>
    <property type="match status" value="1"/>
</dbReference>
<keyword evidence="5" id="KW-1185">Reference proteome</keyword>
<name>A0A9K3CRV8_9EUKA</name>
<feature type="transmembrane region" description="Helical" evidence="2">
    <location>
        <begin position="131"/>
        <end position="155"/>
    </location>
</feature>
<keyword evidence="2" id="KW-0812">Transmembrane</keyword>
<feature type="domain" description="P-type ATPase C-terminal" evidence="3">
    <location>
        <begin position="53"/>
        <end position="203"/>
    </location>
</feature>
<dbReference type="AlphaFoldDB" id="A0A9K3CRV8"/>
<evidence type="ECO:0000256" key="2">
    <source>
        <dbReference type="SAM" id="Phobius"/>
    </source>
</evidence>
<protein>
    <recommendedName>
        <fullName evidence="3">P-type ATPase C-terminal domain-containing protein</fullName>
    </recommendedName>
</protein>
<keyword evidence="2" id="KW-0472">Membrane</keyword>
<feature type="transmembrane region" description="Helical" evidence="2">
    <location>
        <begin position="175"/>
        <end position="202"/>
    </location>
</feature>
<comment type="caution">
    <text evidence="4">The sequence shown here is derived from an EMBL/GenBank/DDBJ whole genome shotgun (WGS) entry which is preliminary data.</text>
</comment>
<feature type="compositionally biased region" description="Basic and acidic residues" evidence="1">
    <location>
        <begin position="225"/>
        <end position="235"/>
    </location>
</feature>
<accession>A0A9K3CRV8</accession>
<evidence type="ECO:0000313" key="5">
    <source>
        <dbReference type="Proteomes" id="UP000265618"/>
    </source>
</evidence>
<keyword evidence="2" id="KW-1133">Transmembrane helix</keyword>
<proteinExistence type="predicted"/>
<feature type="transmembrane region" description="Helical" evidence="2">
    <location>
        <begin position="75"/>
        <end position="94"/>
    </location>
</feature>
<dbReference type="InterPro" id="IPR032630">
    <property type="entry name" value="P_typ_ATPase_c"/>
</dbReference>
<sequence length="267" mass="29897">MNASPSLYRDRRRVNPLLLEYRKYQSSLSDFVQKHRIGVAKLGKWLFDSPDDVFSFSTICFWMIRAVLHTIIAKAVLHTIVMLFLSVALSERWIGQDGNPADMRQLGFLYTSAVMVVQLVTQLHDFHVADFFVWAAVLGCFLLFPVSSYVLGASSMAVSMPQLTGVAMRCFMDPVYWLSLAGVVAAAYAPVALCKSVAQIIWPRESDRMRARANGPRVRPLSTKADMHTPEHHVSDPGSIRHRVVTVVGVTNRSENRASVKQDAPVF</sequence>
<organism evidence="4 5">
    <name type="scientific">Kipferlia bialata</name>
    <dbReference type="NCBI Taxonomy" id="797122"/>
    <lineage>
        <taxon>Eukaryota</taxon>
        <taxon>Metamonada</taxon>
        <taxon>Carpediemonas-like organisms</taxon>
        <taxon>Kipferlia</taxon>
    </lineage>
</organism>
<gene>
    <name evidence="4" type="ORF">KIPB_002194</name>
</gene>
<dbReference type="Proteomes" id="UP000265618">
    <property type="component" value="Unassembled WGS sequence"/>
</dbReference>
<evidence type="ECO:0000256" key="1">
    <source>
        <dbReference type="SAM" id="MobiDB-lite"/>
    </source>
</evidence>
<reference evidence="4 5" key="1">
    <citation type="journal article" date="2018" name="PLoS ONE">
        <title>The draft genome of Kipferlia bialata reveals reductive genome evolution in fornicate parasites.</title>
        <authorList>
            <person name="Tanifuji G."/>
            <person name="Takabayashi S."/>
            <person name="Kume K."/>
            <person name="Takagi M."/>
            <person name="Nakayama T."/>
            <person name="Kamikawa R."/>
            <person name="Inagaki Y."/>
            <person name="Hashimoto T."/>
        </authorList>
    </citation>
    <scope>NUCLEOTIDE SEQUENCE [LARGE SCALE GENOMIC DNA]</scope>
    <source>
        <strain evidence="4">NY0173</strain>
    </source>
</reference>
<feature type="region of interest" description="Disordered" evidence="1">
    <location>
        <begin position="212"/>
        <end position="237"/>
    </location>
</feature>
<dbReference type="EMBL" id="BDIP01000347">
    <property type="protein sequence ID" value="GIQ81263.1"/>
    <property type="molecule type" value="Genomic_DNA"/>
</dbReference>
<evidence type="ECO:0000313" key="4">
    <source>
        <dbReference type="EMBL" id="GIQ81263.1"/>
    </source>
</evidence>